<evidence type="ECO:0000313" key="1">
    <source>
        <dbReference type="EMBL" id="KAB5607382.1"/>
    </source>
</evidence>
<dbReference type="AlphaFoldDB" id="A0A5N5RJA0"/>
<organism evidence="1 2">
    <name type="scientific">Bifidobacterium jacchi</name>
    <dbReference type="NCBI Taxonomy" id="2490545"/>
    <lineage>
        <taxon>Bacteria</taxon>
        <taxon>Bacillati</taxon>
        <taxon>Actinomycetota</taxon>
        <taxon>Actinomycetes</taxon>
        <taxon>Bifidobacteriales</taxon>
        <taxon>Bifidobacteriaceae</taxon>
        <taxon>Bifidobacterium</taxon>
    </lineage>
</organism>
<dbReference type="Proteomes" id="UP000326336">
    <property type="component" value="Unassembled WGS sequence"/>
</dbReference>
<comment type="caution">
    <text evidence="1">The sequence shown here is derived from an EMBL/GenBank/DDBJ whole genome shotgun (WGS) entry which is preliminary data.</text>
</comment>
<dbReference type="RefSeq" id="WP_151916658.1">
    <property type="nucleotide sequence ID" value="NZ_RQSP01000012.1"/>
</dbReference>
<reference evidence="1 2" key="1">
    <citation type="journal article" date="2019" name="Int. J. Syst. Evol. Microbiol.">
        <title>Bifidobacterium jacchi sp. nov., isolated from the faeces of a baby common marmoset (Callithrix jacchus).</title>
        <authorList>
            <person name="Modesto M."/>
            <person name="Watanabe K."/>
            <person name="Arita M."/>
            <person name="Satti M."/>
            <person name="Oki K."/>
            <person name="Sciavilla P."/>
            <person name="Patavino C."/>
            <person name="Camma C."/>
            <person name="Michelini S."/>
            <person name="Sgorbati B."/>
            <person name="Mattarelli P."/>
        </authorList>
    </citation>
    <scope>NUCLEOTIDE SEQUENCE [LARGE SCALE GENOMIC DNA]</scope>
    <source>
        <strain evidence="1 2">MRM 9.3</strain>
    </source>
</reference>
<gene>
    <name evidence="1" type="ORF">EHS19_04850</name>
</gene>
<dbReference type="OrthoDB" id="3232134at2"/>
<accession>A0A5N5RJA0</accession>
<evidence type="ECO:0000313" key="2">
    <source>
        <dbReference type="Proteomes" id="UP000326336"/>
    </source>
</evidence>
<dbReference type="EMBL" id="RQSP01000012">
    <property type="protein sequence ID" value="KAB5607382.1"/>
    <property type="molecule type" value="Genomic_DNA"/>
</dbReference>
<proteinExistence type="predicted"/>
<sequence length="157" mass="17716">MTIFQASDLATKRTEVLQAARDGKAVIRDPQGQGLVMLPEKELQNLEKYSQWSVQLERLRRIVNSGRRPSVAELGELAWLRVFDNEDLESFCEDLSDQLIACSADGDYSQLDQMIKEWKITAGQLEDPLRKRILLRNGVDSTALTDAVPPAEQDVTQ</sequence>
<protein>
    <submittedName>
        <fullName evidence="1">Uncharacterized protein</fullName>
    </submittedName>
</protein>
<name>A0A5N5RJA0_9BIFI</name>
<keyword evidence="2" id="KW-1185">Reference proteome</keyword>